<dbReference type="EMBL" id="BX294154">
    <property type="protein sequence ID" value="CAD77243.1"/>
    <property type="molecule type" value="Genomic_DNA"/>
</dbReference>
<gene>
    <name evidence="1" type="ordered locus">RB11816</name>
</gene>
<accession>Q7UJL5</accession>
<name>Q7UJL5_RHOBA</name>
<dbReference type="EnsemblBacteria" id="CAD77243">
    <property type="protein sequence ID" value="CAD77243"/>
    <property type="gene ID" value="RB11816"/>
</dbReference>
<dbReference type="KEGG" id="rba:RB11816"/>
<evidence type="ECO:0000313" key="1">
    <source>
        <dbReference type="EMBL" id="CAD77243.1"/>
    </source>
</evidence>
<reference evidence="1 2" key="1">
    <citation type="journal article" date="2003" name="Proc. Natl. Acad. Sci. U.S.A.">
        <title>Complete genome sequence of the marine planctomycete Pirellula sp. strain 1.</title>
        <authorList>
            <person name="Gloeckner F.O."/>
            <person name="Kube M."/>
            <person name="Bauer M."/>
            <person name="Teeling H."/>
            <person name="Lombardot T."/>
            <person name="Ludwig W."/>
            <person name="Gade D."/>
            <person name="Beck A."/>
            <person name="Borzym K."/>
            <person name="Heitmann K."/>
            <person name="Rabus R."/>
            <person name="Schlesner H."/>
            <person name="Amann R."/>
            <person name="Reinhardt R."/>
        </authorList>
    </citation>
    <scope>NUCLEOTIDE SEQUENCE [LARGE SCALE GENOMIC DNA]</scope>
    <source>
        <strain evidence="2">DSM 10527 / NCIMB 13988 / SH1</strain>
    </source>
</reference>
<keyword evidence="2" id="KW-1185">Reference proteome</keyword>
<dbReference type="AlphaFoldDB" id="Q7UJL5"/>
<sequence length="45" mass="4981">MWNMAYGCVGSWCWLANAARCDFGRLVRILANPVTAGWGRCQTSS</sequence>
<evidence type="ECO:0000313" key="2">
    <source>
        <dbReference type="Proteomes" id="UP000001025"/>
    </source>
</evidence>
<dbReference type="STRING" id="243090.RB11816"/>
<dbReference type="InParanoid" id="Q7UJL5"/>
<protein>
    <submittedName>
        <fullName evidence="1">Uncharacterized protein</fullName>
    </submittedName>
</protein>
<dbReference type="Proteomes" id="UP000001025">
    <property type="component" value="Chromosome"/>
</dbReference>
<organism evidence="1 2">
    <name type="scientific">Rhodopirellula baltica (strain DSM 10527 / NCIMB 13988 / SH1)</name>
    <dbReference type="NCBI Taxonomy" id="243090"/>
    <lineage>
        <taxon>Bacteria</taxon>
        <taxon>Pseudomonadati</taxon>
        <taxon>Planctomycetota</taxon>
        <taxon>Planctomycetia</taxon>
        <taxon>Pirellulales</taxon>
        <taxon>Pirellulaceae</taxon>
        <taxon>Rhodopirellula</taxon>
    </lineage>
</organism>
<proteinExistence type="predicted"/>
<dbReference type="HOGENOM" id="CLU_3204512_0_0_0"/>